<dbReference type="Pfam" id="PF07690">
    <property type="entry name" value="MFS_1"/>
    <property type="match status" value="1"/>
</dbReference>
<evidence type="ECO:0000256" key="2">
    <source>
        <dbReference type="ARBA" id="ARBA00022692"/>
    </source>
</evidence>
<dbReference type="InterPro" id="IPR049680">
    <property type="entry name" value="FLVCR1-2_SLC49-like"/>
</dbReference>
<dbReference type="GO" id="GO:0022857">
    <property type="term" value="F:transmembrane transporter activity"/>
    <property type="evidence" value="ECO:0007669"/>
    <property type="project" value="InterPro"/>
</dbReference>
<dbReference type="GO" id="GO:0016020">
    <property type="term" value="C:membrane"/>
    <property type="evidence" value="ECO:0007669"/>
    <property type="project" value="UniProtKB-SubCell"/>
</dbReference>
<keyword evidence="7" id="KW-1185">Reference proteome</keyword>
<feature type="transmembrane region" description="Helical" evidence="5">
    <location>
        <begin position="229"/>
        <end position="254"/>
    </location>
</feature>
<evidence type="ECO:0000256" key="1">
    <source>
        <dbReference type="ARBA" id="ARBA00004141"/>
    </source>
</evidence>
<keyword evidence="4 5" id="KW-0472">Membrane</keyword>
<proteinExistence type="predicted"/>
<comment type="subcellular location">
    <subcellularLocation>
        <location evidence="1">Membrane</location>
        <topology evidence="1">Multi-pass membrane protein</topology>
    </subcellularLocation>
</comment>
<sequence length="427" mass="47410">MSSIQEEAHAQEEEVDEKTTLLPVQTHVFKRRWYILFVFSLLSCTQNGLWSTWGPISASAEEAFDWTDADIALLSMWGPISYIITAFILSWIVDVRGLRWACLIMAFLVALGSGIRCITDQPPYVKWTINIGQFLNDLAGPCSAIPPLLSATWFPANQRVTATAISVTISNLGAALMDFILECAWSVFVFLLLLIYFPAKPPKPPTVSASIERDDFKSGVKNLVRNVKFWLICATYGVSVGVFSCWLSVLDVVLKPHGISQKDTGWLSFYAVLAGCVGSVILARTEQYILENMWHERGANKRPSACYPTRYPNLYSTAVVTFYPLSALEVSLYIAIIVATLLLNSAVPLYFEMACEVTYPVSEGITNFVLTLVKNAGGILFLGLLMVPSLGTDWENWAALGAIISCVPVLLLFKERFSRLDVDEVNR</sequence>
<dbReference type="Gene3D" id="1.20.1250.20">
    <property type="entry name" value="MFS general substrate transporter like domains"/>
    <property type="match status" value="1"/>
</dbReference>
<evidence type="ECO:0000313" key="7">
    <source>
        <dbReference type="Proteomes" id="UP001186944"/>
    </source>
</evidence>
<reference evidence="6" key="1">
    <citation type="submission" date="2019-08" db="EMBL/GenBank/DDBJ databases">
        <title>The improved chromosome-level genome for the pearl oyster Pinctada fucata martensii using PacBio sequencing and Hi-C.</title>
        <authorList>
            <person name="Zheng Z."/>
        </authorList>
    </citation>
    <scope>NUCLEOTIDE SEQUENCE</scope>
    <source>
        <strain evidence="6">ZZ-2019</strain>
        <tissue evidence="6">Adductor muscle</tissue>
    </source>
</reference>
<accession>A0AA89BZA2</accession>
<dbReference type="PANTHER" id="PTHR10924">
    <property type="entry name" value="MAJOR FACILITATOR SUPERFAMILY PROTEIN-RELATED"/>
    <property type="match status" value="1"/>
</dbReference>
<dbReference type="InterPro" id="IPR036259">
    <property type="entry name" value="MFS_trans_sf"/>
</dbReference>
<dbReference type="PANTHER" id="PTHR10924:SF27">
    <property type="entry name" value="SOLUTE CARRIER FAMILY 49 MEMBER 4"/>
    <property type="match status" value="1"/>
</dbReference>
<feature type="transmembrane region" description="Helical" evidence="5">
    <location>
        <begin position="179"/>
        <end position="199"/>
    </location>
</feature>
<feature type="transmembrane region" description="Helical" evidence="5">
    <location>
        <begin position="98"/>
        <end position="118"/>
    </location>
</feature>
<dbReference type="EMBL" id="VSWD01000006">
    <property type="protein sequence ID" value="KAK3099920.1"/>
    <property type="molecule type" value="Genomic_DNA"/>
</dbReference>
<evidence type="ECO:0000256" key="5">
    <source>
        <dbReference type="SAM" id="Phobius"/>
    </source>
</evidence>
<feature type="transmembrane region" description="Helical" evidence="5">
    <location>
        <begin position="330"/>
        <end position="351"/>
    </location>
</feature>
<dbReference type="Proteomes" id="UP001186944">
    <property type="component" value="Unassembled WGS sequence"/>
</dbReference>
<evidence type="ECO:0000256" key="3">
    <source>
        <dbReference type="ARBA" id="ARBA00022989"/>
    </source>
</evidence>
<evidence type="ECO:0000256" key="4">
    <source>
        <dbReference type="ARBA" id="ARBA00023136"/>
    </source>
</evidence>
<feature type="transmembrane region" description="Helical" evidence="5">
    <location>
        <begin position="33"/>
        <end position="50"/>
    </location>
</feature>
<feature type="transmembrane region" description="Helical" evidence="5">
    <location>
        <begin position="71"/>
        <end position="92"/>
    </location>
</feature>
<dbReference type="InterPro" id="IPR011701">
    <property type="entry name" value="MFS"/>
</dbReference>
<keyword evidence="3 5" id="KW-1133">Transmembrane helix</keyword>
<keyword evidence="2 5" id="KW-0812">Transmembrane</keyword>
<feature type="transmembrane region" description="Helical" evidence="5">
    <location>
        <begin position="372"/>
        <end position="391"/>
    </location>
</feature>
<comment type="caution">
    <text evidence="6">The sequence shown here is derived from an EMBL/GenBank/DDBJ whole genome shotgun (WGS) entry which is preliminary data.</text>
</comment>
<dbReference type="SUPFAM" id="SSF103473">
    <property type="entry name" value="MFS general substrate transporter"/>
    <property type="match status" value="1"/>
</dbReference>
<name>A0AA89BZA2_PINIB</name>
<organism evidence="6 7">
    <name type="scientific">Pinctada imbricata</name>
    <name type="common">Atlantic pearl-oyster</name>
    <name type="synonym">Pinctada martensii</name>
    <dbReference type="NCBI Taxonomy" id="66713"/>
    <lineage>
        <taxon>Eukaryota</taxon>
        <taxon>Metazoa</taxon>
        <taxon>Spiralia</taxon>
        <taxon>Lophotrochozoa</taxon>
        <taxon>Mollusca</taxon>
        <taxon>Bivalvia</taxon>
        <taxon>Autobranchia</taxon>
        <taxon>Pteriomorphia</taxon>
        <taxon>Pterioida</taxon>
        <taxon>Pterioidea</taxon>
        <taxon>Pteriidae</taxon>
        <taxon>Pinctada</taxon>
    </lineage>
</organism>
<gene>
    <name evidence="6" type="ORF">FSP39_011798</name>
</gene>
<protein>
    <submittedName>
        <fullName evidence="6">Uncharacterized protein</fullName>
    </submittedName>
</protein>
<feature type="transmembrane region" description="Helical" evidence="5">
    <location>
        <begin position="266"/>
        <end position="283"/>
    </location>
</feature>
<dbReference type="AlphaFoldDB" id="A0AA89BZA2"/>
<feature type="transmembrane region" description="Helical" evidence="5">
    <location>
        <begin position="397"/>
        <end position="413"/>
    </location>
</feature>
<evidence type="ECO:0000313" key="6">
    <source>
        <dbReference type="EMBL" id="KAK3099920.1"/>
    </source>
</evidence>